<sequence>MSPESVVDIRRRRPRCALIRRAPSFILVPLSPYTLIFAIYRTMSSKHKLCFECFSRSRINPSGRANCNGRTPCKWCSNKKLSCSYDYVVPAAEHPYPETHLRTPTPTCAPGIPPPTTSKANNPLNTVHTGPRFSETKLFVSRYSDGTVNMHFDPDPENLGTVDPEDLGVDDLDPDDLPAENYEILLNAYKRKRALELTVVKDFPHPAKRIRGGAENDGLAAEINAPHNGHTPPPAPAPAPPAPAVNIGAQFPATDIGVQAQLDHMNATTLMCLELMAEMRRDREKRDASPTRESRDLRVFFTFNNAFAPPSKRRRKHN</sequence>
<feature type="region of interest" description="Disordered" evidence="1">
    <location>
        <begin position="220"/>
        <end position="246"/>
    </location>
</feature>
<proteinExistence type="predicted"/>
<feature type="compositionally biased region" description="Pro residues" evidence="1">
    <location>
        <begin position="231"/>
        <end position="243"/>
    </location>
</feature>
<evidence type="ECO:0008006" key="5">
    <source>
        <dbReference type="Google" id="ProtNLM"/>
    </source>
</evidence>
<protein>
    <recommendedName>
        <fullName evidence="5">Zn(2)-C6 fungal-type domain-containing protein</fullName>
    </recommendedName>
</protein>
<evidence type="ECO:0000313" key="4">
    <source>
        <dbReference type="Proteomes" id="UP000059188"/>
    </source>
</evidence>
<evidence type="ECO:0000313" key="3">
    <source>
        <dbReference type="EMBL" id="CEL61537.1"/>
    </source>
</evidence>
<feature type="region of interest" description="Disordered" evidence="1">
    <location>
        <begin position="153"/>
        <end position="175"/>
    </location>
</feature>
<gene>
    <name evidence="3" type="ORF">RSOLAG1IB_12470</name>
</gene>
<evidence type="ECO:0000256" key="2">
    <source>
        <dbReference type="SAM" id="Phobius"/>
    </source>
</evidence>
<evidence type="ECO:0000256" key="1">
    <source>
        <dbReference type="SAM" id="MobiDB-lite"/>
    </source>
</evidence>
<accession>A0A0B7FZC2</accession>
<keyword evidence="2" id="KW-1133">Transmembrane helix</keyword>
<reference evidence="3 4" key="1">
    <citation type="submission" date="2014-11" db="EMBL/GenBank/DDBJ databases">
        <authorList>
            <person name="Wibberg Daniel"/>
        </authorList>
    </citation>
    <scope>NUCLEOTIDE SEQUENCE [LARGE SCALE GENOMIC DNA]</scope>
    <source>
        <strain evidence="3">Rhizoctonia solani AG1-IB 7/3/14</strain>
    </source>
</reference>
<name>A0A0B7FZC2_THACB</name>
<keyword evidence="2" id="KW-0472">Membrane</keyword>
<keyword evidence="2" id="KW-0812">Transmembrane</keyword>
<organism evidence="3 4">
    <name type="scientific">Thanatephorus cucumeris (strain AG1-IB / isolate 7/3/14)</name>
    <name type="common">Lettuce bottom rot fungus</name>
    <name type="synonym">Rhizoctonia solani</name>
    <dbReference type="NCBI Taxonomy" id="1108050"/>
    <lineage>
        <taxon>Eukaryota</taxon>
        <taxon>Fungi</taxon>
        <taxon>Dikarya</taxon>
        <taxon>Basidiomycota</taxon>
        <taxon>Agaricomycotina</taxon>
        <taxon>Agaricomycetes</taxon>
        <taxon>Cantharellales</taxon>
        <taxon>Ceratobasidiaceae</taxon>
        <taxon>Rhizoctonia</taxon>
        <taxon>Rhizoctonia solani AG-1</taxon>
    </lineage>
</organism>
<dbReference type="AlphaFoldDB" id="A0A0B7FZC2"/>
<feature type="transmembrane region" description="Helical" evidence="2">
    <location>
        <begin position="21"/>
        <end position="40"/>
    </location>
</feature>
<keyword evidence="4" id="KW-1185">Reference proteome</keyword>
<feature type="compositionally biased region" description="Acidic residues" evidence="1">
    <location>
        <begin position="163"/>
        <end position="175"/>
    </location>
</feature>
<dbReference type="EMBL" id="LN679679">
    <property type="protein sequence ID" value="CEL61537.1"/>
    <property type="molecule type" value="Genomic_DNA"/>
</dbReference>
<dbReference type="Proteomes" id="UP000059188">
    <property type="component" value="Unassembled WGS sequence"/>
</dbReference>